<dbReference type="InterPro" id="IPR003593">
    <property type="entry name" value="AAA+_ATPase"/>
</dbReference>
<keyword evidence="7" id="KW-0809">Transit peptide</keyword>
<accession>A0A830HLB1</accession>
<evidence type="ECO:0000256" key="1">
    <source>
        <dbReference type="ARBA" id="ARBA00004141"/>
    </source>
</evidence>
<feature type="compositionally biased region" description="Basic residues" evidence="10">
    <location>
        <begin position="17"/>
        <end position="28"/>
    </location>
</feature>
<dbReference type="PANTHER" id="PTHR23076:SF110">
    <property type="entry name" value="INACTIVE ATP-DEPENDENT ZINC METALLOPROTEASE FTSHI 3, CHLOROPLASTIC-RELATED"/>
    <property type="match status" value="1"/>
</dbReference>
<evidence type="ECO:0000256" key="4">
    <source>
        <dbReference type="ARBA" id="ARBA00022741"/>
    </source>
</evidence>
<evidence type="ECO:0000313" key="14">
    <source>
        <dbReference type="Proteomes" id="UP000660262"/>
    </source>
</evidence>
<dbReference type="GO" id="GO:0016887">
    <property type="term" value="F:ATP hydrolysis activity"/>
    <property type="evidence" value="ECO:0007669"/>
    <property type="project" value="InterPro"/>
</dbReference>
<feature type="transmembrane region" description="Helical" evidence="11">
    <location>
        <begin position="209"/>
        <end position="229"/>
    </location>
</feature>
<keyword evidence="3 11" id="KW-0812">Transmembrane</keyword>
<dbReference type="GO" id="GO:0005524">
    <property type="term" value="F:ATP binding"/>
    <property type="evidence" value="ECO:0007669"/>
    <property type="project" value="UniProtKB-KW"/>
</dbReference>
<dbReference type="InterPro" id="IPR003960">
    <property type="entry name" value="ATPase_AAA_CS"/>
</dbReference>
<dbReference type="AlphaFoldDB" id="A0A830HLB1"/>
<keyword evidence="4" id="KW-0547">Nucleotide-binding</keyword>
<keyword evidence="2" id="KW-0645">Protease</keyword>
<feature type="transmembrane region" description="Helical" evidence="11">
    <location>
        <begin position="408"/>
        <end position="426"/>
    </location>
</feature>
<evidence type="ECO:0000256" key="9">
    <source>
        <dbReference type="ARBA" id="ARBA00023136"/>
    </source>
</evidence>
<feature type="compositionally biased region" description="Low complexity" evidence="10">
    <location>
        <begin position="686"/>
        <end position="701"/>
    </location>
</feature>
<feature type="region of interest" description="Disordered" evidence="10">
    <location>
        <begin position="336"/>
        <end position="360"/>
    </location>
</feature>
<dbReference type="CDD" id="cd19501">
    <property type="entry name" value="RecA-like_FtsH"/>
    <property type="match status" value="1"/>
</dbReference>
<evidence type="ECO:0000256" key="11">
    <source>
        <dbReference type="SAM" id="Phobius"/>
    </source>
</evidence>
<comment type="caution">
    <text evidence="13">The sequence shown here is derived from an EMBL/GenBank/DDBJ whole genome shotgun (WGS) entry which is preliminary data.</text>
</comment>
<dbReference type="Gene3D" id="1.10.8.60">
    <property type="match status" value="1"/>
</dbReference>
<dbReference type="GO" id="GO:0006508">
    <property type="term" value="P:proteolysis"/>
    <property type="evidence" value="ECO:0007669"/>
    <property type="project" value="UniProtKB-KW"/>
</dbReference>
<keyword evidence="6" id="KW-0067">ATP-binding</keyword>
<dbReference type="FunFam" id="3.40.50.300:FF:000277">
    <property type="entry name" value="ATP-dependent zinc metalloprotease FtsH"/>
    <property type="match status" value="1"/>
</dbReference>
<evidence type="ECO:0000256" key="5">
    <source>
        <dbReference type="ARBA" id="ARBA00022801"/>
    </source>
</evidence>
<feature type="region of interest" description="Disordered" evidence="10">
    <location>
        <begin position="1"/>
        <end position="172"/>
    </location>
</feature>
<feature type="transmembrane region" description="Helical" evidence="11">
    <location>
        <begin position="175"/>
        <end position="197"/>
    </location>
</feature>
<dbReference type="InterPro" id="IPR041569">
    <property type="entry name" value="AAA_lid_3"/>
</dbReference>
<feature type="region of interest" description="Disordered" evidence="10">
    <location>
        <begin position="686"/>
        <end position="717"/>
    </location>
</feature>
<dbReference type="EMBL" id="BNJQ01000012">
    <property type="protein sequence ID" value="GHP06331.1"/>
    <property type="molecule type" value="Genomic_DNA"/>
</dbReference>
<dbReference type="GO" id="GO:0004176">
    <property type="term" value="F:ATP-dependent peptidase activity"/>
    <property type="evidence" value="ECO:0007669"/>
    <property type="project" value="TreeGrafter"/>
</dbReference>
<comment type="subcellular location">
    <subcellularLocation>
        <location evidence="1">Membrane</location>
        <topology evidence="1">Multi-pass membrane protein</topology>
    </subcellularLocation>
</comment>
<keyword evidence="14" id="KW-1185">Reference proteome</keyword>
<dbReference type="SUPFAM" id="SSF52540">
    <property type="entry name" value="P-loop containing nucleoside triphosphate hydrolases"/>
    <property type="match status" value="1"/>
</dbReference>
<keyword evidence="8 11" id="KW-1133">Transmembrane helix</keyword>
<feature type="compositionally biased region" description="Polar residues" evidence="10">
    <location>
        <begin position="83"/>
        <end position="94"/>
    </location>
</feature>
<evidence type="ECO:0000313" key="13">
    <source>
        <dbReference type="EMBL" id="GHP06331.1"/>
    </source>
</evidence>
<feature type="compositionally biased region" description="Low complexity" evidence="10">
    <location>
        <begin position="44"/>
        <end position="71"/>
    </location>
</feature>
<name>A0A830HLB1_9CHLO</name>
<feature type="domain" description="AAA+ ATPase" evidence="12">
    <location>
        <begin position="496"/>
        <end position="633"/>
    </location>
</feature>
<feature type="compositionally biased region" description="Low complexity" evidence="10">
    <location>
        <begin position="95"/>
        <end position="111"/>
    </location>
</feature>
<dbReference type="Gene3D" id="3.40.50.300">
    <property type="entry name" value="P-loop containing nucleotide triphosphate hydrolases"/>
    <property type="match status" value="1"/>
</dbReference>
<proteinExistence type="predicted"/>
<feature type="region of interest" description="Disordered" evidence="10">
    <location>
        <begin position="741"/>
        <end position="766"/>
    </location>
</feature>
<evidence type="ECO:0000256" key="2">
    <source>
        <dbReference type="ARBA" id="ARBA00022670"/>
    </source>
</evidence>
<dbReference type="Pfam" id="PF17862">
    <property type="entry name" value="AAA_lid_3"/>
    <property type="match status" value="1"/>
</dbReference>
<evidence type="ECO:0000259" key="12">
    <source>
        <dbReference type="SMART" id="SM00382"/>
    </source>
</evidence>
<sequence length="766" mass="81316">MSMTMSALRFHPLSSRAHAHARAPHRAPPRGDRQGARGSRAPAVTSRMSTSTSTVTPRLRSTSGSSQKSSSGNAITDEPGVTQPKQTSGVSAENSSSLDTSSSSSSSSSSSKRADDNNATSTTAAAAAATTTTTAAVTSTAAAKAKPQNNRRPSRKNASNDDENENQQPRTPQTLIQLAVAAVLRLCAMPVLLLTRFMHTTAHSRMHPFARFVVQAAALASVIGATAALPKIVTGKPPVATSRRNVAPKAVPYSTLMHLARQGRVEAAVFDAASDRVTFRAYASLRERADAHKALAARLEYALRIEEQKVRGSVDGASNTALERVVNNYMSWARSNQGATPQVPSAPQPQPQPPPLPKPATVYSTRRLPGDVDANLLATLSKEYPRRSVGPASVSVATPTFARSLGKALSYALLLWLPLMPLFFIMRNMTRNMGDRNGTNARRNNGTKAADGAVDTVPQQTFADVAGCEQAKAELAEVVACLRSDDEAYAGLEHLIPRGVLLAGPPGTGKTLLARSVAGEAGVAFFSISASEFVEMFVGRGAARVRSLFAEARRSAPAVVFIDEIDAVGGKRGRGLNDERDQTLNQLLTELDGFDTSDKRVVVLAATNRADFLDSALTRSGRFSRKVYVELPTRSDREQIAALHLKRVPLADDVGALSYLLADLTSGCSGADLAAVVSDAALLSARRVRSSSSPSPPSSSSSEDESPSKSSAPPRGVTFSDVREACLRLRRGVDGRGGADAPWFRRGWLPQENSPNNSNMPNFTTL</sequence>
<keyword evidence="5" id="KW-0378">Hydrolase</keyword>
<gene>
    <name evidence="13" type="ORF">PPROV_000507800</name>
</gene>
<reference evidence="13" key="1">
    <citation type="submission" date="2020-10" db="EMBL/GenBank/DDBJ databases">
        <title>Unveiling of a novel bifunctional photoreceptor, Dualchrome1, isolated from a cosmopolitan green alga.</title>
        <authorList>
            <person name="Suzuki S."/>
            <person name="Kawachi M."/>
        </authorList>
    </citation>
    <scope>NUCLEOTIDE SEQUENCE</scope>
    <source>
        <strain evidence="13">NIES 2893</strain>
    </source>
</reference>
<dbReference type="Proteomes" id="UP000660262">
    <property type="component" value="Unassembled WGS sequence"/>
</dbReference>
<feature type="compositionally biased region" description="Polar residues" evidence="10">
    <location>
        <begin position="751"/>
        <end position="766"/>
    </location>
</feature>
<dbReference type="GO" id="GO:0009535">
    <property type="term" value="C:chloroplast thylakoid membrane"/>
    <property type="evidence" value="ECO:0007669"/>
    <property type="project" value="TreeGrafter"/>
</dbReference>
<dbReference type="PANTHER" id="PTHR23076">
    <property type="entry name" value="METALLOPROTEASE M41 FTSH"/>
    <property type="match status" value="1"/>
</dbReference>
<evidence type="ECO:0000256" key="3">
    <source>
        <dbReference type="ARBA" id="ARBA00022692"/>
    </source>
</evidence>
<evidence type="ECO:0000256" key="6">
    <source>
        <dbReference type="ARBA" id="ARBA00022840"/>
    </source>
</evidence>
<dbReference type="PROSITE" id="PS00674">
    <property type="entry name" value="AAA"/>
    <property type="match status" value="1"/>
</dbReference>
<dbReference type="InterPro" id="IPR027417">
    <property type="entry name" value="P-loop_NTPase"/>
</dbReference>
<evidence type="ECO:0000256" key="8">
    <source>
        <dbReference type="ARBA" id="ARBA00022989"/>
    </source>
</evidence>
<dbReference type="Pfam" id="PF00004">
    <property type="entry name" value="AAA"/>
    <property type="match status" value="1"/>
</dbReference>
<keyword evidence="9 11" id="KW-0472">Membrane</keyword>
<evidence type="ECO:0000256" key="10">
    <source>
        <dbReference type="SAM" id="MobiDB-lite"/>
    </source>
</evidence>
<evidence type="ECO:0000256" key="7">
    <source>
        <dbReference type="ARBA" id="ARBA00022946"/>
    </source>
</evidence>
<dbReference type="SMART" id="SM00382">
    <property type="entry name" value="AAA"/>
    <property type="match status" value="1"/>
</dbReference>
<feature type="compositionally biased region" description="Low complexity" evidence="10">
    <location>
        <begin position="119"/>
        <end position="146"/>
    </location>
</feature>
<dbReference type="OrthoDB" id="1413014at2759"/>
<protein>
    <recommendedName>
        <fullName evidence="12">AAA+ ATPase domain-containing protein</fullName>
    </recommendedName>
</protein>
<organism evidence="13 14">
    <name type="scientific">Pycnococcus provasolii</name>
    <dbReference type="NCBI Taxonomy" id="41880"/>
    <lineage>
        <taxon>Eukaryota</taxon>
        <taxon>Viridiplantae</taxon>
        <taxon>Chlorophyta</taxon>
        <taxon>Pseudoscourfieldiophyceae</taxon>
        <taxon>Pseudoscourfieldiales</taxon>
        <taxon>Pycnococcaceae</taxon>
        <taxon>Pycnococcus</taxon>
    </lineage>
</organism>
<dbReference type="InterPro" id="IPR003959">
    <property type="entry name" value="ATPase_AAA_core"/>
</dbReference>
<feature type="compositionally biased region" description="Pro residues" evidence="10">
    <location>
        <begin position="344"/>
        <end position="358"/>
    </location>
</feature>